<dbReference type="GO" id="GO:0009307">
    <property type="term" value="P:DNA restriction-modification system"/>
    <property type="evidence" value="ECO:0007669"/>
    <property type="project" value="UniProtKB-KW"/>
</dbReference>
<dbReference type="PANTHER" id="PTHR43140">
    <property type="entry name" value="TYPE-1 RESTRICTION ENZYME ECOKI SPECIFICITY PROTEIN"/>
    <property type="match status" value="1"/>
</dbReference>
<evidence type="ECO:0000256" key="2">
    <source>
        <dbReference type="ARBA" id="ARBA00022747"/>
    </source>
</evidence>
<comment type="caution">
    <text evidence="5">The sequence shown here is derived from an EMBL/GenBank/DDBJ whole genome shotgun (WGS) entry which is preliminary data.</text>
</comment>
<proteinExistence type="inferred from homology"/>
<evidence type="ECO:0000313" key="5">
    <source>
        <dbReference type="EMBL" id="OEF25673.1"/>
    </source>
</evidence>
<comment type="similarity">
    <text evidence="1">Belongs to the type-I restriction system S methylase family.</text>
</comment>
<dbReference type="InterPro" id="IPR000055">
    <property type="entry name" value="Restrct_endonuc_typeI_TRD"/>
</dbReference>
<name>A0A1E5E2G9_9VIBR</name>
<dbReference type="Pfam" id="PF01420">
    <property type="entry name" value="Methylase_S"/>
    <property type="match status" value="2"/>
</dbReference>
<dbReference type="CDD" id="cd17253">
    <property type="entry name" value="RMtype1_S_Eco933I-TRD2-CR2_like"/>
    <property type="match status" value="1"/>
</dbReference>
<dbReference type="InterPro" id="IPR051212">
    <property type="entry name" value="Type-I_RE_S_subunit"/>
</dbReference>
<evidence type="ECO:0000313" key="6">
    <source>
        <dbReference type="Proteomes" id="UP000094070"/>
    </source>
</evidence>
<keyword evidence="6" id="KW-1185">Reference proteome</keyword>
<dbReference type="SUPFAM" id="SSF116734">
    <property type="entry name" value="DNA methylase specificity domain"/>
    <property type="match status" value="2"/>
</dbReference>
<accession>A0A1E5E2G9</accession>
<keyword evidence="2" id="KW-0680">Restriction system</keyword>
<dbReference type="RefSeq" id="WP_017026494.1">
    <property type="nucleotide sequence ID" value="NZ_AJYK02000059.1"/>
</dbReference>
<reference evidence="5 6" key="1">
    <citation type="journal article" date="2012" name="Science">
        <title>Ecological populations of bacteria act as socially cohesive units of antibiotic production and resistance.</title>
        <authorList>
            <person name="Cordero O.X."/>
            <person name="Wildschutte H."/>
            <person name="Kirkup B."/>
            <person name="Proehl S."/>
            <person name="Ngo L."/>
            <person name="Hussain F."/>
            <person name="Le Roux F."/>
            <person name="Mincer T."/>
            <person name="Polz M.F."/>
        </authorList>
    </citation>
    <scope>NUCLEOTIDE SEQUENCE [LARGE SCALE GENOMIC DNA]</scope>
    <source>
        <strain evidence="5 6">1S-45</strain>
    </source>
</reference>
<keyword evidence="5" id="KW-0255">Endonuclease</keyword>
<dbReference type="CDD" id="cd17246">
    <property type="entry name" value="RMtype1_S_SonII-TRD2-CR2_like"/>
    <property type="match status" value="1"/>
</dbReference>
<organism evidence="5 6">
    <name type="scientific">Vibrio rumoiensis 1S-45</name>
    <dbReference type="NCBI Taxonomy" id="1188252"/>
    <lineage>
        <taxon>Bacteria</taxon>
        <taxon>Pseudomonadati</taxon>
        <taxon>Pseudomonadota</taxon>
        <taxon>Gammaproteobacteria</taxon>
        <taxon>Vibrionales</taxon>
        <taxon>Vibrionaceae</taxon>
        <taxon>Vibrio</taxon>
    </lineage>
</organism>
<dbReference type="OrthoDB" id="398435at2"/>
<dbReference type="InterPro" id="IPR044946">
    <property type="entry name" value="Restrct_endonuc_typeI_TRD_sf"/>
</dbReference>
<dbReference type="GO" id="GO:0003677">
    <property type="term" value="F:DNA binding"/>
    <property type="evidence" value="ECO:0007669"/>
    <property type="project" value="UniProtKB-KW"/>
</dbReference>
<keyword evidence="5" id="KW-0378">Hydrolase</keyword>
<dbReference type="EMBL" id="AJYK02000059">
    <property type="protein sequence ID" value="OEF25673.1"/>
    <property type="molecule type" value="Genomic_DNA"/>
</dbReference>
<feature type="domain" description="Type I restriction modification DNA specificity" evidence="4">
    <location>
        <begin position="106"/>
        <end position="284"/>
    </location>
</feature>
<feature type="domain" description="Type I restriction modification DNA specificity" evidence="4">
    <location>
        <begin position="393"/>
        <end position="566"/>
    </location>
</feature>
<dbReference type="Gene3D" id="3.90.220.20">
    <property type="entry name" value="DNA methylase specificity domains"/>
    <property type="match status" value="2"/>
</dbReference>
<sequence length="583" mass="66273">MSDSLIANDLITEHIDIWTSTVKTKSASGRGSSKKIDLYGIKKLRELILELAVRGKLVPQDPSDEPASVLLAELTEIKNELIKKKVLKKSKKQPPITDDEKRIDIPKGWIWSRLEDVYDVRDGTHDSPKPQFEGYPLVTSKNLSSGSLDLSDIKFISKEDHLKIIERSKVDVHDILFAMIGSIGNPVIVDTDIEFSIKNVGLFKYYNLDKSCPKFLVYFLHYAAEIFKKQSSGGVQPFVSLGKLRSFTIAFPPLPEQHRIVAKVDELMALCDQLEQQTESQIEAQQTLVSVLLETLTTAKNHNELMQNWQRLSEHFDTLFTTEQSIDQLKQTILQLAVMGRLVPQDPTDEPASKLLERIAVEKAQLIADKKIKKQKALPPISDDEKPFELPDGWEWCKFGNITICRLGKMLDQSKNIGIERPYLRNTNVQWNRFDLGDIKLMKIEDHERNEFRVLVGDLLICEGGEPGRCAIWKDKSQEIYFQKALHRARTLGNCSPEYLQLCLTIDAAIGTLDKYFTGATIKHFVGAKLNNYIHPLPPLQEQHRIVTKVDELMAICDQLKAKLNQSQQTQLHLTDAIVEQVV</sequence>
<dbReference type="eggNOG" id="COG0732">
    <property type="taxonomic scope" value="Bacteria"/>
</dbReference>
<keyword evidence="5" id="KW-0540">Nuclease</keyword>
<dbReference type="PANTHER" id="PTHR43140:SF1">
    <property type="entry name" value="TYPE I RESTRICTION ENZYME ECOKI SPECIFICITY SUBUNIT"/>
    <property type="match status" value="1"/>
</dbReference>
<keyword evidence="3" id="KW-0238">DNA-binding</keyword>
<evidence type="ECO:0000259" key="4">
    <source>
        <dbReference type="Pfam" id="PF01420"/>
    </source>
</evidence>
<dbReference type="GO" id="GO:0004519">
    <property type="term" value="F:endonuclease activity"/>
    <property type="evidence" value="ECO:0007669"/>
    <property type="project" value="UniProtKB-KW"/>
</dbReference>
<gene>
    <name evidence="5" type="ORF">A1QC_08575</name>
</gene>
<evidence type="ECO:0000256" key="3">
    <source>
        <dbReference type="ARBA" id="ARBA00023125"/>
    </source>
</evidence>
<protein>
    <submittedName>
        <fullName evidence="5">Restriction endonuclease subunit S</fullName>
    </submittedName>
</protein>
<dbReference type="Proteomes" id="UP000094070">
    <property type="component" value="Unassembled WGS sequence"/>
</dbReference>
<dbReference type="AlphaFoldDB" id="A0A1E5E2G9"/>
<dbReference type="STRING" id="1188252.A1QC_08575"/>
<evidence type="ECO:0000256" key="1">
    <source>
        <dbReference type="ARBA" id="ARBA00010923"/>
    </source>
</evidence>